<feature type="compositionally biased region" description="Polar residues" evidence="1">
    <location>
        <begin position="27"/>
        <end position="36"/>
    </location>
</feature>
<sequence length="126" mass="12729">MDVLKQLACTGRLGTISTEVTLQRWLSTGANEQSTPVPDATGDPSPGQCRCAVGGGIDDLSPPARPRVTSVTDSVTTSVTSVTMSPMSPMSVTSVTNVTSVTDVTSVSSVTNATASPVATNATEVA</sequence>
<accession>A0ABN8JAE7</accession>
<gene>
    <name evidence="2" type="ORF">IPOD504_LOCUS17779</name>
</gene>
<dbReference type="Proteomes" id="UP000837857">
    <property type="component" value="Unassembled WGS sequence"/>
</dbReference>
<organism evidence="2 3">
    <name type="scientific">Iphiclides podalirius</name>
    <name type="common">scarce swallowtail</name>
    <dbReference type="NCBI Taxonomy" id="110791"/>
    <lineage>
        <taxon>Eukaryota</taxon>
        <taxon>Metazoa</taxon>
        <taxon>Ecdysozoa</taxon>
        <taxon>Arthropoda</taxon>
        <taxon>Hexapoda</taxon>
        <taxon>Insecta</taxon>
        <taxon>Pterygota</taxon>
        <taxon>Neoptera</taxon>
        <taxon>Endopterygota</taxon>
        <taxon>Lepidoptera</taxon>
        <taxon>Glossata</taxon>
        <taxon>Ditrysia</taxon>
        <taxon>Papilionoidea</taxon>
        <taxon>Papilionidae</taxon>
        <taxon>Papilioninae</taxon>
        <taxon>Iphiclides</taxon>
    </lineage>
</organism>
<reference evidence="2" key="1">
    <citation type="submission" date="2022-03" db="EMBL/GenBank/DDBJ databases">
        <authorList>
            <person name="Martin H S."/>
        </authorList>
    </citation>
    <scope>NUCLEOTIDE SEQUENCE [LARGE SCALE GENOMIC DNA]</scope>
</reference>
<evidence type="ECO:0000313" key="2">
    <source>
        <dbReference type="EMBL" id="CAH2080308.1"/>
    </source>
</evidence>
<proteinExistence type="predicted"/>
<feature type="region of interest" description="Disordered" evidence="1">
    <location>
        <begin position="27"/>
        <end position="47"/>
    </location>
</feature>
<evidence type="ECO:0000256" key="1">
    <source>
        <dbReference type="SAM" id="MobiDB-lite"/>
    </source>
</evidence>
<keyword evidence="3" id="KW-1185">Reference proteome</keyword>
<feature type="non-terminal residue" evidence="2">
    <location>
        <position position="126"/>
    </location>
</feature>
<protein>
    <submittedName>
        <fullName evidence="2">Uncharacterized protein</fullName>
    </submittedName>
</protein>
<name>A0ABN8JAE7_9NEOP</name>
<dbReference type="EMBL" id="CAKOGK010000194">
    <property type="protein sequence ID" value="CAH2080308.1"/>
    <property type="molecule type" value="Genomic_DNA"/>
</dbReference>
<evidence type="ECO:0000313" key="3">
    <source>
        <dbReference type="Proteomes" id="UP000837857"/>
    </source>
</evidence>
<comment type="caution">
    <text evidence="2">The sequence shown here is derived from an EMBL/GenBank/DDBJ whole genome shotgun (WGS) entry which is preliminary data.</text>
</comment>